<proteinExistence type="predicted"/>
<keyword evidence="2" id="KW-1185">Reference proteome</keyword>
<reference evidence="1 2" key="1">
    <citation type="submission" date="2022-10" db="EMBL/GenBank/DDBJ databases">
        <title>The complete genomes of actinobacterial strains from the NBC collection.</title>
        <authorList>
            <person name="Joergensen T.S."/>
            <person name="Alvarez Arevalo M."/>
            <person name="Sterndorff E.B."/>
            <person name="Faurdal D."/>
            <person name="Vuksanovic O."/>
            <person name="Mourched A.-S."/>
            <person name="Charusanti P."/>
            <person name="Shaw S."/>
            <person name="Blin K."/>
            <person name="Weber T."/>
        </authorList>
    </citation>
    <scope>NUCLEOTIDE SEQUENCE [LARGE SCALE GENOMIC DNA]</scope>
    <source>
        <strain evidence="1 2">NBC_00017</strain>
    </source>
</reference>
<sequence>MSQSTADSPRQPREPEELLRGILSSPQARLDGTAAVEVHSLVSSEHVPLYLFAIKSLGHFWPGVRAVVHDDGSLAKEDVETLRRHIEGIRVIPRAIADAVVEETLARCPLLLEVRRHNVRILQLVDYFVLAETEKIIGMDSDILFVDTPDELMRWNTDSTDRTAFLYSYEQFDHGRGPMGVNWIPETLPSVPYVPEMCCGFMCADRERFFDADYLEKMMEDTPRDILFRPRHVTQMFYSVLGGRLDGAVRSLGEAYRSGPWEWLPYADRRVMCHYFASSKASGKTARTLDNFGRYAPLFTSALDRLEGRKCR</sequence>
<dbReference type="EMBL" id="CP108341">
    <property type="protein sequence ID" value="WTW24955.1"/>
    <property type="molecule type" value="Genomic_DNA"/>
</dbReference>
<evidence type="ECO:0000313" key="1">
    <source>
        <dbReference type="EMBL" id="WTW24955.1"/>
    </source>
</evidence>
<gene>
    <name evidence="1" type="ORF">OHU35_02400</name>
</gene>
<dbReference type="SUPFAM" id="SSF53448">
    <property type="entry name" value="Nucleotide-diphospho-sugar transferases"/>
    <property type="match status" value="1"/>
</dbReference>
<dbReference type="InterPro" id="IPR029044">
    <property type="entry name" value="Nucleotide-diphossugar_trans"/>
</dbReference>
<organism evidence="1 2">
    <name type="scientific">Streptomyces purpurascens</name>
    <dbReference type="NCBI Taxonomy" id="1924"/>
    <lineage>
        <taxon>Bacteria</taxon>
        <taxon>Bacillati</taxon>
        <taxon>Actinomycetota</taxon>
        <taxon>Actinomycetes</taxon>
        <taxon>Kitasatosporales</taxon>
        <taxon>Streptomycetaceae</taxon>
        <taxon>Streptomyces</taxon>
    </lineage>
</organism>
<evidence type="ECO:0000313" key="2">
    <source>
        <dbReference type="Proteomes" id="UP001621512"/>
    </source>
</evidence>
<dbReference type="RefSeq" id="WP_405504400.1">
    <property type="nucleotide sequence ID" value="NZ_CP108341.1"/>
</dbReference>
<dbReference type="Proteomes" id="UP001621512">
    <property type="component" value="Chromosome"/>
</dbReference>
<name>A0ABZ1MBL9_STREF</name>
<protein>
    <submittedName>
        <fullName evidence="1">Uncharacterized protein</fullName>
    </submittedName>
</protein>
<accession>A0ABZ1MBL9</accession>